<name>A0A3Q2Q3M1_FUNHE</name>
<dbReference type="AlphaFoldDB" id="A0A3Q2Q3M1"/>
<accession>A0A3Q2Q3M1</accession>
<evidence type="ECO:0000256" key="1">
    <source>
        <dbReference type="SAM" id="MobiDB-lite"/>
    </source>
</evidence>
<protein>
    <submittedName>
        <fullName evidence="2">Uncharacterized protein</fullName>
    </submittedName>
</protein>
<feature type="region of interest" description="Disordered" evidence="1">
    <location>
        <begin position="66"/>
        <end position="186"/>
    </location>
</feature>
<dbReference type="Proteomes" id="UP000265000">
    <property type="component" value="Unplaced"/>
</dbReference>
<proteinExistence type="predicted"/>
<feature type="compositionally biased region" description="Low complexity" evidence="1">
    <location>
        <begin position="145"/>
        <end position="186"/>
    </location>
</feature>
<evidence type="ECO:0000313" key="3">
    <source>
        <dbReference type="Proteomes" id="UP000265000"/>
    </source>
</evidence>
<evidence type="ECO:0000313" key="2">
    <source>
        <dbReference type="Ensembl" id="ENSFHEP00000020961.1"/>
    </source>
</evidence>
<organism evidence="2 3">
    <name type="scientific">Fundulus heteroclitus</name>
    <name type="common">Killifish</name>
    <name type="synonym">Mummichog</name>
    <dbReference type="NCBI Taxonomy" id="8078"/>
    <lineage>
        <taxon>Eukaryota</taxon>
        <taxon>Metazoa</taxon>
        <taxon>Chordata</taxon>
        <taxon>Craniata</taxon>
        <taxon>Vertebrata</taxon>
        <taxon>Euteleostomi</taxon>
        <taxon>Actinopterygii</taxon>
        <taxon>Neopterygii</taxon>
        <taxon>Teleostei</taxon>
        <taxon>Neoteleostei</taxon>
        <taxon>Acanthomorphata</taxon>
        <taxon>Ovalentaria</taxon>
        <taxon>Atherinomorphae</taxon>
        <taxon>Cyprinodontiformes</taxon>
        <taxon>Fundulidae</taxon>
        <taxon>Fundulus</taxon>
    </lineage>
</organism>
<keyword evidence="3" id="KW-1185">Reference proteome</keyword>
<dbReference type="Ensembl" id="ENSFHET00000035446.1">
    <property type="protein sequence ID" value="ENSFHEP00000020961.1"/>
    <property type="gene ID" value="ENSFHEG00000022923.1"/>
</dbReference>
<sequence>MEPCRRWSACGPVGPVLLSSGPPAKTSYSPPCPCLCPSSSLGLCPPAVPLRLQRHLLEALGNLRAAPRLPPLPPLLRTSSAPGSPEHLPPSQAWSPHRAERPGGQDQNLAGRPTGSAVFSLWNPRSAGREDGSCSAAGGPSRLVPAAEPSAPAGPSDPAGPSASAGPSAPAGPSDPAGPSASGPSDIYPGLVFESLFVCRRSLLTLK</sequence>
<reference evidence="2" key="2">
    <citation type="submission" date="2025-09" db="UniProtKB">
        <authorList>
            <consortium name="Ensembl"/>
        </authorList>
    </citation>
    <scope>IDENTIFICATION</scope>
</reference>
<reference evidence="2" key="1">
    <citation type="submission" date="2025-08" db="UniProtKB">
        <authorList>
            <consortium name="Ensembl"/>
        </authorList>
    </citation>
    <scope>IDENTIFICATION</scope>
</reference>